<name>A0A8S3AF53_9BILA</name>
<accession>A0A8S3AF53</accession>
<dbReference type="InterPro" id="IPR013783">
    <property type="entry name" value="Ig-like_fold"/>
</dbReference>
<feature type="non-terminal residue" evidence="1">
    <location>
        <position position="52"/>
    </location>
</feature>
<protein>
    <submittedName>
        <fullName evidence="1">Uncharacterized protein</fullName>
    </submittedName>
</protein>
<dbReference type="Proteomes" id="UP000681720">
    <property type="component" value="Unassembled WGS sequence"/>
</dbReference>
<evidence type="ECO:0000313" key="1">
    <source>
        <dbReference type="EMBL" id="CAF4727891.1"/>
    </source>
</evidence>
<gene>
    <name evidence="1" type="ORF">GIL414_LOCUS44140</name>
</gene>
<reference evidence="1" key="1">
    <citation type="submission" date="2021-02" db="EMBL/GenBank/DDBJ databases">
        <authorList>
            <person name="Nowell W R."/>
        </authorList>
    </citation>
    <scope>NUCLEOTIDE SEQUENCE</scope>
</reference>
<proteinExistence type="predicted"/>
<dbReference type="EMBL" id="CAJOBJ010132479">
    <property type="protein sequence ID" value="CAF4727891.1"/>
    <property type="molecule type" value="Genomic_DNA"/>
</dbReference>
<organism evidence="1 2">
    <name type="scientific">Rotaria magnacalcarata</name>
    <dbReference type="NCBI Taxonomy" id="392030"/>
    <lineage>
        <taxon>Eukaryota</taxon>
        <taxon>Metazoa</taxon>
        <taxon>Spiralia</taxon>
        <taxon>Gnathifera</taxon>
        <taxon>Rotifera</taxon>
        <taxon>Eurotatoria</taxon>
        <taxon>Bdelloidea</taxon>
        <taxon>Philodinida</taxon>
        <taxon>Philodinidae</taxon>
        <taxon>Rotaria</taxon>
    </lineage>
</organism>
<dbReference type="AlphaFoldDB" id="A0A8S3AF53"/>
<dbReference type="Gene3D" id="2.60.40.10">
    <property type="entry name" value="Immunoglobulins"/>
    <property type="match status" value="1"/>
</dbReference>
<evidence type="ECO:0000313" key="2">
    <source>
        <dbReference type="Proteomes" id="UP000681720"/>
    </source>
</evidence>
<sequence length="52" mass="6002">MAYRLNTHEIDFGDIYFDKTATHTLTLANVGLVPLDFQILNLSNLKTNQQYE</sequence>
<comment type="caution">
    <text evidence="1">The sequence shown here is derived from an EMBL/GenBank/DDBJ whole genome shotgun (WGS) entry which is preliminary data.</text>
</comment>